<keyword evidence="1" id="KW-0862">Zinc</keyword>
<dbReference type="AlphaFoldDB" id="A0A9D4BYE4"/>
<keyword evidence="1" id="KW-0479">Metal-binding</keyword>
<proteinExistence type="predicted"/>
<evidence type="ECO:0000256" key="1">
    <source>
        <dbReference type="PROSITE-ProRule" id="PRU00024"/>
    </source>
</evidence>
<keyword evidence="1" id="KW-0863">Zinc-finger</keyword>
<evidence type="ECO:0000313" key="3">
    <source>
        <dbReference type="EMBL" id="KAH3713301.1"/>
    </source>
</evidence>
<evidence type="ECO:0000313" key="4">
    <source>
        <dbReference type="Proteomes" id="UP000828390"/>
    </source>
</evidence>
<feature type="domain" description="B box-type" evidence="2">
    <location>
        <begin position="13"/>
        <end position="62"/>
    </location>
</feature>
<feature type="domain" description="B box-type" evidence="2">
    <location>
        <begin position="76"/>
        <end position="118"/>
    </location>
</feature>
<keyword evidence="4" id="KW-1185">Reference proteome</keyword>
<reference evidence="3" key="2">
    <citation type="submission" date="2020-11" db="EMBL/GenBank/DDBJ databases">
        <authorList>
            <person name="McCartney M.A."/>
            <person name="Auch B."/>
            <person name="Kono T."/>
            <person name="Mallez S."/>
            <person name="Becker A."/>
            <person name="Gohl D.M."/>
            <person name="Silverstein K.A.T."/>
            <person name="Koren S."/>
            <person name="Bechman K.B."/>
            <person name="Herman A."/>
            <person name="Abrahante J.E."/>
            <person name="Garbe J."/>
        </authorList>
    </citation>
    <scope>NUCLEOTIDE SEQUENCE</scope>
    <source>
        <strain evidence="3">Duluth1</strain>
        <tissue evidence="3">Whole animal</tissue>
    </source>
</reference>
<dbReference type="SUPFAM" id="SSF101898">
    <property type="entry name" value="NHL repeat"/>
    <property type="match status" value="1"/>
</dbReference>
<dbReference type="SUPFAM" id="SSF57845">
    <property type="entry name" value="B-box zinc-binding domain"/>
    <property type="match status" value="1"/>
</dbReference>
<dbReference type="Gene3D" id="3.30.160.60">
    <property type="entry name" value="Classic Zinc Finger"/>
    <property type="match status" value="1"/>
</dbReference>
<dbReference type="EMBL" id="JAIWYP010000014">
    <property type="protein sequence ID" value="KAH3713301.1"/>
    <property type="molecule type" value="Genomic_DNA"/>
</dbReference>
<dbReference type="PROSITE" id="PS50119">
    <property type="entry name" value="ZF_BBOX"/>
    <property type="match status" value="2"/>
</dbReference>
<evidence type="ECO:0000259" key="2">
    <source>
        <dbReference type="PROSITE" id="PS50119"/>
    </source>
</evidence>
<sequence length="447" mass="50233">MAFSSSVKGSDEVKDYICNACEDQNNEETSADFYCKQCDRFYCGNCIDHHGKALAKHTAFGRVDIDKWPVSKKDLDFLQTCDEHRNNKLDKFCKEHRQLCCPQCVSDQHSQCSKVFPISGLTSTQSTDLQGLSMKLETILRDMKSLQKNQEASMQTLQGSYTDHEGSVIQQLCLNINTTVDACSDSTVSMSDENEQYIKDNLCKSVNSILGKFDCSTVKELIDIKDEVKNIQGSITDSFYKCIRLNNELSRYHDLIQKIGDNKELYFIATVKCEQALTMLGKSGHVFTVQGKSEHNVKIPSDSDTCCIAAICVIPNGQVLLADSSNKTVKLLDQQYWVASHCSVNSEPRGMCEITPSNVAVVLNDDNTHEVQFITVSQSQLFPGRKFWLQHRCEGIAHDKGDLFIWSDTALFKYSLSGKQVCRLYQDISGDYTACLPLCHDSITCYL</sequence>
<protein>
    <recommendedName>
        <fullName evidence="2">B box-type domain-containing protein</fullName>
    </recommendedName>
</protein>
<gene>
    <name evidence="3" type="ORF">DPMN_073090</name>
</gene>
<name>A0A9D4BYE4_DREPO</name>
<accession>A0A9D4BYE4</accession>
<dbReference type="InterPro" id="IPR000315">
    <property type="entry name" value="Znf_B-box"/>
</dbReference>
<comment type="caution">
    <text evidence="3">The sequence shown here is derived from an EMBL/GenBank/DDBJ whole genome shotgun (WGS) entry which is preliminary data.</text>
</comment>
<reference evidence="3" key="1">
    <citation type="journal article" date="2019" name="bioRxiv">
        <title>The Genome of the Zebra Mussel, Dreissena polymorpha: A Resource for Invasive Species Research.</title>
        <authorList>
            <person name="McCartney M.A."/>
            <person name="Auch B."/>
            <person name="Kono T."/>
            <person name="Mallez S."/>
            <person name="Zhang Y."/>
            <person name="Obille A."/>
            <person name="Becker A."/>
            <person name="Abrahante J.E."/>
            <person name="Garbe J."/>
            <person name="Badalamenti J.P."/>
            <person name="Herman A."/>
            <person name="Mangelson H."/>
            <person name="Liachko I."/>
            <person name="Sullivan S."/>
            <person name="Sone E.D."/>
            <person name="Koren S."/>
            <person name="Silverstein K.A.T."/>
            <person name="Beckman K.B."/>
            <person name="Gohl D.M."/>
        </authorList>
    </citation>
    <scope>NUCLEOTIDE SEQUENCE</scope>
    <source>
        <strain evidence="3">Duluth1</strain>
        <tissue evidence="3">Whole animal</tissue>
    </source>
</reference>
<dbReference type="GO" id="GO:0008270">
    <property type="term" value="F:zinc ion binding"/>
    <property type="evidence" value="ECO:0007669"/>
    <property type="project" value="UniProtKB-KW"/>
</dbReference>
<dbReference type="CDD" id="cd19756">
    <property type="entry name" value="Bbox2"/>
    <property type="match status" value="1"/>
</dbReference>
<dbReference type="Proteomes" id="UP000828390">
    <property type="component" value="Unassembled WGS sequence"/>
</dbReference>
<organism evidence="3 4">
    <name type="scientific">Dreissena polymorpha</name>
    <name type="common">Zebra mussel</name>
    <name type="synonym">Mytilus polymorpha</name>
    <dbReference type="NCBI Taxonomy" id="45954"/>
    <lineage>
        <taxon>Eukaryota</taxon>
        <taxon>Metazoa</taxon>
        <taxon>Spiralia</taxon>
        <taxon>Lophotrochozoa</taxon>
        <taxon>Mollusca</taxon>
        <taxon>Bivalvia</taxon>
        <taxon>Autobranchia</taxon>
        <taxon>Heteroconchia</taxon>
        <taxon>Euheterodonta</taxon>
        <taxon>Imparidentia</taxon>
        <taxon>Neoheterodontei</taxon>
        <taxon>Myida</taxon>
        <taxon>Dreissenoidea</taxon>
        <taxon>Dreissenidae</taxon>
        <taxon>Dreissena</taxon>
    </lineage>
</organism>